<evidence type="ECO:0000256" key="6">
    <source>
        <dbReference type="ARBA" id="ARBA00023004"/>
    </source>
</evidence>
<evidence type="ECO:0000256" key="8">
    <source>
        <dbReference type="ARBA" id="ARBA00023077"/>
    </source>
</evidence>
<feature type="domain" description="TonB-dependent receptor plug" evidence="14">
    <location>
        <begin position="73"/>
        <end position="176"/>
    </location>
</feature>
<dbReference type="InterPro" id="IPR036942">
    <property type="entry name" value="Beta-barrel_TonB_sf"/>
</dbReference>
<dbReference type="EMBL" id="CP059851">
    <property type="protein sequence ID" value="QMW21564.1"/>
    <property type="molecule type" value="Genomic_DNA"/>
</dbReference>
<keyword evidence="10 11" id="KW-0998">Cell outer membrane</keyword>
<evidence type="ECO:0000313" key="16">
    <source>
        <dbReference type="Proteomes" id="UP000515292"/>
    </source>
</evidence>
<dbReference type="Proteomes" id="UP000515292">
    <property type="component" value="Chromosome"/>
</dbReference>
<keyword evidence="3 11" id="KW-1134">Transmembrane beta strand</keyword>
<evidence type="ECO:0000256" key="1">
    <source>
        <dbReference type="ARBA" id="ARBA00004571"/>
    </source>
</evidence>
<dbReference type="KEGG" id="sand:H3309_09010"/>
<dbReference type="PROSITE" id="PS52016">
    <property type="entry name" value="TONB_DEPENDENT_REC_3"/>
    <property type="match status" value="1"/>
</dbReference>
<accession>A0A7G5IDX2</accession>
<proteinExistence type="inferred from homology"/>
<keyword evidence="7" id="KW-0406">Ion transport</keyword>
<dbReference type="PANTHER" id="PTHR32552:SF81">
    <property type="entry name" value="TONB-DEPENDENT OUTER MEMBRANE RECEPTOR"/>
    <property type="match status" value="1"/>
</dbReference>
<keyword evidence="15" id="KW-0675">Receptor</keyword>
<dbReference type="Pfam" id="PF00593">
    <property type="entry name" value="TonB_dep_Rec_b-barrel"/>
    <property type="match status" value="1"/>
</dbReference>
<keyword evidence="2 11" id="KW-0813">Transport</keyword>
<evidence type="ECO:0000256" key="5">
    <source>
        <dbReference type="ARBA" id="ARBA00022692"/>
    </source>
</evidence>
<evidence type="ECO:0000256" key="2">
    <source>
        <dbReference type="ARBA" id="ARBA00022448"/>
    </source>
</evidence>
<dbReference type="InterPro" id="IPR012910">
    <property type="entry name" value="Plug_dom"/>
</dbReference>
<protein>
    <submittedName>
        <fullName evidence="15">TonB-dependent receptor</fullName>
    </submittedName>
</protein>
<dbReference type="Gene3D" id="2.40.170.20">
    <property type="entry name" value="TonB-dependent receptor, beta-barrel domain"/>
    <property type="match status" value="1"/>
</dbReference>
<keyword evidence="5 11" id="KW-0812">Transmembrane</keyword>
<evidence type="ECO:0000256" key="11">
    <source>
        <dbReference type="PROSITE-ProRule" id="PRU01360"/>
    </source>
</evidence>
<evidence type="ECO:0000256" key="9">
    <source>
        <dbReference type="ARBA" id="ARBA00023136"/>
    </source>
</evidence>
<keyword evidence="16" id="KW-1185">Reference proteome</keyword>
<organism evidence="15 16">
    <name type="scientific">Sandaracinobacteroides saxicola</name>
    <dbReference type="NCBI Taxonomy" id="2759707"/>
    <lineage>
        <taxon>Bacteria</taxon>
        <taxon>Pseudomonadati</taxon>
        <taxon>Pseudomonadota</taxon>
        <taxon>Alphaproteobacteria</taxon>
        <taxon>Sphingomonadales</taxon>
        <taxon>Sphingosinicellaceae</taxon>
        <taxon>Sandaracinobacteroides</taxon>
    </lineage>
</organism>
<evidence type="ECO:0000256" key="12">
    <source>
        <dbReference type="RuleBase" id="RU003357"/>
    </source>
</evidence>
<dbReference type="RefSeq" id="WP_182294413.1">
    <property type="nucleotide sequence ID" value="NZ_CP059851.1"/>
</dbReference>
<keyword evidence="8 12" id="KW-0798">TonB box</keyword>
<comment type="similarity">
    <text evidence="11 12">Belongs to the TonB-dependent receptor family.</text>
</comment>
<keyword evidence="4" id="KW-0410">Iron transport</keyword>
<dbReference type="Pfam" id="PF07715">
    <property type="entry name" value="Plug"/>
    <property type="match status" value="1"/>
</dbReference>
<reference evidence="15 16" key="1">
    <citation type="submission" date="2020-07" db="EMBL/GenBank/DDBJ databases">
        <title>Complete genome sequence for Sandaracinobacter sp. M6.</title>
        <authorList>
            <person name="Tang Y."/>
            <person name="Liu Q."/>
            <person name="Guo Z."/>
            <person name="Lei P."/>
            <person name="Huang B."/>
        </authorList>
    </citation>
    <scope>NUCLEOTIDE SEQUENCE [LARGE SCALE GENOMIC DNA]</scope>
    <source>
        <strain evidence="15 16">M6</strain>
    </source>
</reference>
<evidence type="ECO:0000256" key="4">
    <source>
        <dbReference type="ARBA" id="ARBA00022496"/>
    </source>
</evidence>
<evidence type="ECO:0000259" key="14">
    <source>
        <dbReference type="Pfam" id="PF07715"/>
    </source>
</evidence>
<evidence type="ECO:0000256" key="10">
    <source>
        <dbReference type="ARBA" id="ARBA00023237"/>
    </source>
</evidence>
<dbReference type="SUPFAM" id="SSF56935">
    <property type="entry name" value="Porins"/>
    <property type="match status" value="1"/>
</dbReference>
<dbReference type="InterPro" id="IPR000531">
    <property type="entry name" value="Beta-barrel_TonB"/>
</dbReference>
<dbReference type="GO" id="GO:0009279">
    <property type="term" value="C:cell outer membrane"/>
    <property type="evidence" value="ECO:0007669"/>
    <property type="project" value="UniProtKB-SubCell"/>
</dbReference>
<dbReference type="GO" id="GO:0006826">
    <property type="term" value="P:iron ion transport"/>
    <property type="evidence" value="ECO:0007669"/>
    <property type="project" value="UniProtKB-KW"/>
</dbReference>
<dbReference type="PANTHER" id="PTHR32552">
    <property type="entry name" value="FERRICHROME IRON RECEPTOR-RELATED"/>
    <property type="match status" value="1"/>
</dbReference>
<evidence type="ECO:0000256" key="3">
    <source>
        <dbReference type="ARBA" id="ARBA00022452"/>
    </source>
</evidence>
<evidence type="ECO:0000313" key="15">
    <source>
        <dbReference type="EMBL" id="QMW21564.1"/>
    </source>
</evidence>
<sequence length="803" mass="84839">MAIDKHTGLYVNCGYETISGEAALFKHALMAGAAFAAAQPVAVSAQATATAATPDTTASAEIVVTATKREQRAQDTPLSIQAFGGDLLQRLGASGVNDYLDKVPGLTSFGNGNTRNNFTIRGVANIAGSFPAVGYYLDETPISDIGAPSIDLFDVDRVEILKGPQGTLFGEGSIGGLIRVLTTAPDPSKLSGRVSAGISSIKGGSPIYRIAGALNVPVTTNFALRGSVAYTDDGGFIDNRTTGTKDVNFVRSVNVRVAGLWKPIDAVTITPSLIYQRIRQGTDSFNNPTGADLVFANPAAGNFSLVNAAPNGGNLTLVDNARIASGTELTLANAFDGFSNARFYLPSLTVNVDGGAFNIISATSWYNFERSDLSDDRATAASFRSGLDQLTQFGVLPFRVPFPRGFPLAGTSRTNTFTQEVRLVSNDDGPLKWVVGGFYRNRNTFSSIVETAPDLTPLFGVNKIFETINSIRYRQLAGFGEVSYAVTPRFNLTGGLRVFREQIHATSQSGTFVPGGPPTFAPGYVQFPQIGPTGSSETSAVFKAAIDYKIAERVMLYALFSQGFRTGGINTRIIPAGANPALPAGSPVFYGSEKLDNYEVGVKSVFAEGRVLLNLAGFILETKNPQLPVELVPGFTATVNAAGGLSRSKGFEGEVQLRPIDGLTLGGNFAYTDAILVSAGTNGTLVAGSIIPNTPSFKAAAFAEGEIALGSEIKLRPRIDYAHTGSRFVGPSLDPTVAARPPFPAYDIVDLQLALAFHQFTLTGFVTNLGDARAVLSNPSFTQLFGLIVNRPRTIGLRLDASF</sequence>
<evidence type="ECO:0000259" key="13">
    <source>
        <dbReference type="Pfam" id="PF00593"/>
    </source>
</evidence>
<name>A0A7G5IDX2_9SPHN</name>
<keyword evidence="6" id="KW-0408">Iron</keyword>
<feature type="domain" description="TonB-dependent receptor-like beta-barrel" evidence="13">
    <location>
        <begin position="331"/>
        <end position="769"/>
    </location>
</feature>
<keyword evidence="9 11" id="KW-0472">Membrane</keyword>
<dbReference type="InterPro" id="IPR039426">
    <property type="entry name" value="TonB-dep_rcpt-like"/>
</dbReference>
<gene>
    <name evidence="15" type="ORF">H3309_09010</name>
</gene>
<evidence type="ECO:0000256" key="7">
    <source>
        <dbReference type="ARBA" id="ARBA00023065"/>
    </source>
</evidence>
<comment type="subcellular location">
    <subcellularLocation>
        <location evidence="1 11">Cell outer membrane</location>
        <topology evidence="1 11">Multi-pass membrane protein</topology>
    </subcellularLocation>
</comment>
<dbReference type="AlphaFoldDB" id="A0A7G5IDX2"/>